<accession>A0ABS6TDL1</accession>
<name>A0ABS6TDL1_9ENTE</name>
<evidence type="ECO:0000313" key="5">
    <source>
        <dbReference type="Proteomes" id="UP000774130"/>
    </source>
</evidence>
<dbReference type="InterPro" id="IPR030679">
    <property type="entry name" value="ABC_ATPase_HisP-typ"/>
</dbReference>
<reference evidence="4 5" key="1">
    <citation type="submission" date="2021-06" db="EMBL/GenBank/DDBJ databases">
        <title>Enterococcus alishanensis sp. nov., a novel lactic acid bacterium isolated from fresh coffee beans.</title>
        <authorList>
            <person name="Chen Y.-S."/>
        </authorList>
    </citation>
    <scope>NUCLEOTIDE SEQUENCE [LARGE SCALE GENOMIC DNA]</scope>
    <source>
        <strain evidence="4 5">ALS3</strain>
    </source>
</reference>
<sequence>MSEALLSAYKIVKKFGDKEVLSEINLTIQPGEVVAILGPSGSGKSTLLRCLNGLETITSGEIFFKNQQLLLTEKNWQKVRPEIGMVFQSYDLFPNKTVLENLKVGPVKVQNRKAAEVENEALEWLDRVGLRDRANDYPRQLSGGQKQRVAIVRSLVMNPSLMLFDEVTASLDPENVREVLEVILELAETDKTLLIVTHEMAFAKQVSDRIIFMADGEIVEEAATEEFFENPQTERAITFLRSLDFSKL</sequence>
<dbReference type="InterPro" id="IPR003439">
    <property type="entry name" value="ABC_transporter-like_ATP-bd"/>
</dbReference>
<protein>
    <submittedName>
        <fullName evidence="4">Amino acid ABC transporter ATP-binding protein</fullName>
    </submittedName>
</protein>
<feature type="domain" description="ABC transporter" evidence="3">
    <location>
        <begin position="6"/>
        <end position="240"/>
    </location>
</feature>
<gene>
    <name evidence="4" type="ORF">KUA55_09865</name>
</gene>
<dbReference type="SMART" id="SM00382">
    <property type="entry name" value="AAA"/>
    <property type="match status" value="1"/>
</dbReference>
<evidence type="ECO:0000256" key="1">
    <source>
        <dbReference type="ARBA" id="ARBA00005417"/>
    </source>
</evidence>
<organism evidence="4 5">
    <name type="scientific">Enterococcus alishanensis</name>
    <dbReference type="NCBI Taxonomy" id="1303817"/>
    <lineage>
        <taxon>Bacteria</taxon>
        <taxon>Bacillati</taxon>
        <taxon>Bacillota</taxon>
        <taxon>Bacilli</taxon>
        <taxon>Lactobacillales</taxon>
        <taxon>Enterococcaceae</taxon>
        <taxon>Enterococcus</taxon>
    </lineage>
</organism>
<proteinExistence type="inferred from homology"/>
<dbReference type="Proteomes" id="UP000774130">
    <property type="component" value="Unassembled WGS sequence"/>
</dbReference>
<dbReference type="RefSeq" id="WP_218326020.1">
    <property type="nucleotide sequence ID" value="NZ_JAHUZB010000003.1"/>
</dbReference>
<dbReference type="PROSITE" id="PS50893">
    <property type="entry name" value="ABC_TRANSPORTER_2"/>
    <property type="match status" value="1"/>
</dbReference>
<dbReference type="InterPro" id="IPR003593">
    <property type="entry name" value="AAA+_ATPase"/>
</dbReference>
<dbReference type="CDD" id="cd03262">
    <property type="entry name" value="ABC_HisP_GlnQ"/>
    <property type="match status" value="1"/>
</dbReference>
<dbReference type="PIRSF" id="PIRSF039085">
    <property type="entry name" value="ABC_ATPase_HisP"/>
    <property type="match status" value="1"/>
</dbReference>
<dbReference type="EMBL" id="JAHUZB010000003">
    <property type="protein sequence ID" value="MBV7390989.1"/>
    <property type="molecule type" value="Genomic_DNA"/>
</dbReference>
<evidence type="ECO:0000313" key="4">
    <source>
        <dbReference type="EMBL" id="MBV7390989.1"/>
    </source>
</evidence>
<dbReference type="GO" id="GO:0005524">
    <property type="term" value="F:ATP binding"/>
    <property type="evidence" value="ECO:0007669"/>
    <property type="project" value="UniProtKB-KW"/>
</dbReference>
<keyword evidence="4" id="KW-0547">Nucleotide-binding</keyword>
<comment type="caution">
    <text evidence="4">The sequence shown here is derived from an EMBL/GenBank/DDBJ whole genome shotgun (WGS) entry which is preliminary data.</text>
</comment>
<dbReference type="PROSITE" id="PS00211">
    <property type="entry name" value="ABC_TRANSPORTER_1"/>
    <property type="match status" value="1"/>
</dbReference>
<dbReference type="InterPro" id="IPR017871">
    <property type="entry name" value="ABC_transporter-like_CS"/>
</dbReference>
<dbReference type="Pfam" id="PF00005">
    <property type="entry name" value="ABC_tran"/>
    <property type="match status" value="1"/>
</dbReference>
<dbReference type="InterPro" id="IPR050086">
    <property type="entry name" value="MetN_ABC_transporter-like"/>
</dbReference>
<dbReference type="PANTHER" id="PTHR43166:SF4">
    <property type="entry name" value="PHOSPHONATES IMPORT ATP-BINDING PROTEIN PHNC"/>
    <property type="match status" value="1"/>
</dbReference>
<keyword evidence="5" id="KW-1185">Reference proteome</keyword>
<evidence type="ECO:0000256" key="2">
    <source>
        <dbReference type="ARBA" id="ARBA00022448"/>
    </source>
</evidence>
<keyword evidence="4" id="KW-0067">ATP-binding</keyword>
<comment type="similarity">
    <text evidence="1">Belongs to the ABC transporter superfamily.</text>
</comment>
<evidence type="ECO:0000259" key="3">
    <source>
        <dbReference type="PROSITE" id="PS50893"/>
    </source>
</evidence>
<dbReference type="PANTHER" id="PTHR43166">
    <property type="entry name" value="AMINO ACID IMPORT ATP-BINDING PROTEIN"/>
    <property type="match status" value="1"/>
</dbReference>
<keyword evidence="2" id="KW-0813">Transport</keyword>